<dbReference type="AlphaFoldDB" id="A0A1X2GWA5"/>
<evidence type="ECO:0000313" key="9">
    <source>
        <dbReference type="EMBL" id="ORX62315.1"/>
    </source>
</evidence>
<dbReference type="GO" id="GO:0046827">
    <property type="term" value="P:positive regulation of protein export from nucleus"/>
    <property type="evidence" value="ECO:0007669"/>
    <property type="project" value="EnsemblFungi"/>
</dbReference>
<dbReference type="Proteomes" id="UP000242146">
    <property type="component" value="Unassembled WGS sequence"/>
</dbReference>
<organism evidence="9 10">
    <name type="scientific">Hesseltinella vesiculosa</name>
    <dbReference type="NCBI Taxonomy" id="101127"/>
    <lineage>
        <taxon>Eukaryota</taxon>
        <taxon>Fungi</taxon>
        <taxon>Fungi incertae sedis</taxon>
        <taxon>Mucoromycota</taxon>
        <taxon>Mucoromycotina</taxon>
        <taxon>Mucoromycetes</taxon>
        <taxon>Mucorales</taxon>
        <taxon>Cunninghamellaceae</taxon>
        <taxon>Hesseltinella</taxon>
    </lineage>
</organism>
<keyword evidence="5" id="KW-0963">Cytoplasm</keyword>
<dbReference type="GO" id="GO:0005635">
    <property type="term" value="C:nuclear envelope"/>
    <property type="evidence" value="ECO:0007669"/>
    <property type="project" value="EnsemblFungi"/>
</dbReference>
<dbReference type="OrthoDB" id="3268246at2759"/>
<evidence type="ECO:0000259" key="8">
    <source>
        <dbReference type="PROSITE" id="PS50166"/>
    </source>
</evidence>
<dbReference type="InterPro" id="IPR011989">
    <property type="entry name" value="ARM-like"/>
</dbReference>
<dbReference type="GO" id="GO:0031267">
    <property type="term" value="F:small GTPase binding"/>
    <property type="evidence" value="ECO:0007669"/>
    <property type="project" value="InterPro"/>
</dbReference>
<reference evidence="9 10" key="1">
    <citation type="submission" date="2016-07" db="EMBL/GenBank/DDBJ databases">
        <title>Pervasive Adenine N6-methylation of Active Genes in Fungi.</title>
        <authorList>
            <consortium name="DOE Joint Genome Institute"/>
            <person name="Mondo S.J."/>
            <person name="Dannebaum R.O."/>
            <person name="Kuo R.C."/>
            <person name="Labutti K."/>
            <person name="Haridas S."/>
            <person name="Kuo A."/>
            <person name="Salamov A."/>
            <person name="Ahrendt S.R."/>
            <person name="Lipzen A."/>
            <person name="Sullivan W."/>
            <person name="Andreopoulos W.B."/>
            <person name="Clum A."/>
            <person name="Lindquist E."/>
            <person name="Daum C."/>
            <person name="Ramamoorthy G.K."/>
            <person name="Gryganskyi A."/>
            <person name="Culley D."/>
            <person name="Magnuson J.K."/>
            <person name="James T.Y."/>
            <person name="O'Malley M.A."/>
            <person name="Stajich J.E."/>
            <person name="Spatafora J.W."/>
            <person name="Visel A."/>
            <person name="Grigoriev I.V."/>
        </authorList>
    </citation>
    <scope>NUCLEOTIDE SEQUENCE [LARGE SCALE GENOMIC DNA]</scope>
    <source>
        <strain evidence="9 10">NRRL 3301</strain>
    </source>
</reference>
<evidence type="ECO:0000256" key="7">
    <source>
        <dbReference type="ARBA" id="ARBA00023242"/>
    </source>
</evidence>
<dbReference type="GO" id="GO:0032991">
    <property type="term" value="C:protein-containing complex"/>
    <property type="evidence" value="ECO:0007669"/>
    <property type="project" value="EnsemblFungi"/>
</dbReference>
<evidence type="ECO:0000313" key="10">
    <source>
        <dbReference type="Proteomes" id="UP000242146"/>
    </source>
</evidence>
<dbReference type="GO" id="GO:0006611">
    <property type="term" value="P:protein export from nucleus"/>
    <property type="evidence" value="ECO:0007669"/>
    <property type="project" value="EnsemblFungi"/>
</dbReference>
<dbReference type="Gene3D" id="1.25.10.10">
    <property type="entry name" value="Leucine-rich Repeat Variant"/>
    <property type="match status" value="1"/>
</dbReference>
<dbReference type="InterPro" id="IPR005043">
    <property type="entry name" value="XPO2_C"/>
</dbReference>
<evidence type="ECO:0000256" key="4">
    <source>
        <dbReference type="ARBA" id="ARBA00022448"/>
    </source>
</evidence>
<dbReference type="GO" id="GO:0005829">
    <property type="term" value="C:cytosol"/>
    <property type="evidence" value="ECO:0007669"/>
    <property type="project" value="TreeGrafter"/>
</dbReference>
<dbReference type="InterPro" id="IPR001494">
    <property type="entry name" value="Importin-beta_N"/>
</dbReference>
<dbReference type="GO" id="GO:0005049">
    <property type="term" value="F:nuclear export signal receptor activity"/>
    <property type="evidence" value="ECO:0007669"/>
    <property type="project" value="EnsemblFungi"/>
</dbReference>
<dbReference type="GO" id="GO:0034399">
    <property type="term" value="C:nuclear periphery"/>
    <property type="evidence" value="ECO:0007669"/>
    <property type="project" value="EnsemblFungi"/>
</dbReference>
<keyword evidence="10" id="KW-1185">Reference proteome</keyword>
<evidence type="ECO:0000256" key="5">
    <source>
        <dbReference type="ARBA" id="ARBA00022490"/>
    </source>
</evidence>
<feature type="domain" description="Importin N-terminal" evidence="8">
    <location>
        <begin position="25"/>
        <end position="99"/>
    </location>
</feature>
<comment type="caution">
    <text evidence="9">The sequence shown here is derived from an EMBL/GenBank/DDBJ whole genome shotgun (WGS) entry which is preliminary data.</text>
</comment>
<dbReference type="GO" id="GO:0006606">
    <property type="term" value="P:protein import into nucleus"/>
    <property type="evidence" value="ECO:0007669"/>
    <property type="project" value="TreeGrafter"/>
</dbReference>
<protein>
    <submittedName>
        <fullName evidence="9">Importin-alpha re-exporter</fullName>
    </submittedName>
</protein>
<keyword evidence="6" id="KW-0653">Protein transport</keyword>
<dbReference type="Pfam" id="PF08506">
    <property type="entry name" value="Cse1"/>
    <property type="match status" value="1"/>
</dbReference>
<accession>A0A1X2GWA5</accession>
<dbReference type="GO" id="GO:0061015">
    <property type="term" value="P:snRNA import into nucleus"/>
    <property type="evidence" value="ECO:0007669"/>
    <property type="project" value="EnsemblFungi"/>
</dbReference>
<keyword evidence="4" id="KW-0813">Transport</keyword>
<comment type="subcellular location">
    <subcellularLocation>
        <location evidence="2">Cytoplasm</location>
    </subcellularLocation>
    <subcellularLocation>
        <location evidence="1">Nucleus</location>
    </subcellularLocation>
</comment>
<dbReference type="Pfam" id="PF03810">
    <property type="entry name" value="IBN_N"/>
    <property type="match status" value="1"/>
</dbReference>
<evidence type="ECO:0000256" key="2">
    <source>
        <dbReference type="ARBA" id="ARBA00004496"/>
    </source>
</evidence>
<dbReference type="PANTHER" id="PTHR10997:SF8">
    <property type="entry name" value="EXPORTIN-2"/>
    <property type="match status" value="1"/>
</dbReference>
<sequence length="981" mass="112342">MSNSVNDNLHQLFIQTLDPSTQKSATHNLLQIEIQPGFANTLVQLLANDSTDPTLRFTVAVYFKNYIKRNWVPDDENSDRINAQDREMIKNQVVSLMITVPERMQLQISDALSIIASEDFPDRWQTLLPELVSRFSDTDYKTNNGILQTAHSIFKKWRSQFKCDELFSEIKYVLDIFCPKYLELFGVTDNLMDRYATDANALAVLSQSMLLLIKIYYDLNCQDLPEFCEDNLPLFSNLFKKYLVYANPLLASDDEEEPGMLEKMKTSICEIIDLYAQRYYEDFPQLGEFLPIIFNLIAGATPEAKYDMLVCKALGVLNSAAKLDSQRDGFSNDETMRNLCQNIILPNVTLRTSDEELFEDNPIEYIRRDIEGSDLDTRRRAAADFVRGLMERFEGPVTAIFTQYIANYLETYKSNPQGEWKAKDTAIFLLVAISAKRSNSFQGVTQTNALVNIVEFFTNNVLQDLQSDVNQGVPILKVDAIKYLYTFRNQLTKDQLLTVMPLLVSHLQSRDYVVHTYAAIAIDRVLVLRHGNEQVFLPQDIKPYAEAMLTQLFALIEAGQTPEKLSENDYLMKAIFRVIVTSRKDMVPYVNVIMTKLTNVMAIISKNPSNPKFNHFVFESIGGLIKFVCPVSTDATNEFEKLLFGPFQAILSQSVQEFIPYTFQLMAQLLEHHVGSELAPDYVELLNLVMNPSYWEQGNIPALVRLLEAYLNRGINNILATNRLETILGIFQQKLINSRLNDHFGMTLLNSVIKAVPWNVLKNYMPALVSCILRRLQGKRRDGKMTMDRFTRNVTLWFCLFFTLERLGSPDELIQIIDSMQPGLFGQLMESVLLDNLNSMRDPIDYKICSFGMVRMLTASNLMFQPNYVGSLWPRTFNALLSQLELPPNFVAEEEENFDRFEMDEENATYQNTFSRLSTTAPLRDDPTSAFPSCKVFLAQQLVALPPDRRAMAKEALAQVTRAMEFLPKYFAEANISLDRF</sequence>
<dbReference type="STRING" id="101127.A0A1X2GWA5"/>
<evidence type="ECO:0000256" key="1">
    <source>
        <dbReference type="ARBA" id="ARBA00004123"/>
    </source>
</evidence>
<dbReference type="PROSITE" id="PS50166">
    <property type="entry name" value="IMPORTIN_B_NT"/>
    <property type="match status" value="1"/>
</dbReference>
<dbReference type="SMART" id="SM00913">
    <property type="entry name" value="IBN_N"/>
    <property type="match status" value="1"/>
</dbReference>
<dbReference type="InterPro" id="IPR013713">
    <property type="entry name" value="XPO2_central"/>
</dbReference>
<dbReference type="SUPFAM" id="SSF48371">
    <property type="entry name" value="ARM repeat"/>
    <property type="match status" value="1"/>
</dbReference>
<evidence type="ECO:0000256" key="3">
    <source>
        <dbReference type="ARBA" id="ARBA00008669"/>
    </source>
</evidence>
<keyword evidence="7" id="KW-0539">Nucleus</keyword>
<name>A0A1X2GWA5_9FUNG</name>
<proteinExistence type="inferred from homology"/>
<dbReference type="Pfam" id="PF03378">
    <property type="entry name" value="CAS_CSE1"/>
    <property type="match status" value="1"/>
</dbReference>
<dbReference type="EMBL" id="MCGT01000002">
    <property type="protein sequence ID" value="ORX62315.1"/>
    <property type="molecule type" value="Genomic_DNA"/>
</dbReference>
<evidence type="ECO:0000256" key="6">
    <source>
        <dbReference type="ARBA" id="ARBA00022927"/>
    </source>
</evidence>
<dbReference type="InterPro" id="IPR016024">
    <property type="entry name" value="ARM-type_fold"/>
</dbReference>
<dbReference type="PANTHER" id="PTHR10997">
    <property type="entry name" value="IMPORTIN-7, 8, 11"/>
    <property type="match status" value="1"/>
</dbReference>
<comment type="similarity">
    <text evidence="3">Belongs to the XPO2/CSE1 family.</text>
</comment>
<gene>
    <name evidence="9" type="ORF">DM01DRAFT_1331759</name>
</gene>